<dbReference type="Gene3D" id="1.10.1660.10">
    <property type="match status" value="1"/>
</dbReference>
<keyword evidence="1" id="KW-0678">Repressor</keyword>
<dbReference type="Gene3D" id="3.20.80.10">
    <property type="entry name" value="Regulatory factor, effector binding domain"/>
    <property type="match status" value="1"/>
</dbReference>
<reference evidence="6 7" key="1">
    <citation type="submission" date="2016-10" db="EMBL/GenBank/DDBJ databases">
        <authorList>
            <person name="de Groot N.N."/>
        </authorList>
    </citation>
    <scope>NUCLEOTIDE SEQUENCE [LARGE SCALE GENOMIC DNA]</scope>
    <source>
        <strain evidence="6 7">DSM 2872</strain>
    </source>
</reference>
<keyword evidence="2" id="KW-0805">Transcription regulation</keyword>
<evidence type="ECO:0000256" key="2">
    <source>
        <dbReference type="ARBA" id="ARBA00023015"/>
    </source>
</evidence>
<evidence type="ECO:0000256" key="3">
    <source>
        <dbReference type="ARBA" id="ARBA00023125"/>
    </source>
</evidence>
<dbReference type="EMBL" id="FNQG01000003">
    <property type="protein sequence ID" value="SDZ84253.1"/>
    <property type="molecule type" value="Genomic_DNA"/>
</dbReference>
<dbReference type="RefSeq" id="WP_074671096.1">
    <property type="nucleotide sequence ID" value="NZ_FNQG01000003.1"/>
</dbReference>
<dbReference type="PANTHER" id="PTHR30204:SF69">
    <property type="entry name" value="MERR-FAMILY TRANSCRIPTIONAL REGULATOR"/>
    <property type="match status" value="1"/>
</dbReference>
<organism evidence="6 7">
    <name type="scientific">Selenomonas ruminantium</name>
    <dbReference type="NCBI Taxonomy" id="971"/>
    <lineage>
        <taxon>Bacteria</taxon>
        <taxon>Bacillati</taxon>
        <taxon>Bacillota</taxon>
        <taxon>Negativicutes</taxon>
        <taxon>Selenomonadales</taxon>
        <taxon>Selenomonadaceae</taxon>
        <taxon>Selenomonas</taxon>
    </lineage>
</organism>
<evidence type="ECO:0000259" key="5">
    <source>
        <dbReference type="PROSITE" id="PS50937"/>
    </source>
</evidence>
<accession>A0A1H3WAX0</accession>
<name>A0A1H3WAX0_SELRU</name>
<evidence type="ECO:0000313" key="7">
    <source>
        <dbReference type="Proteomes" id="UP000183469"/>
    </source>
</evidence>
<gene>
    <name evidence="6" type="ORF">SAMN05660648_00848</name>
</gene>
<dbReference type="SUPFAM" id="SSF46955">
    <property type="entry name" value="Putative DNA-binding domain"/>
    <property type="match status" value="1"/>
</dbReference>
<dbReference type="GO" id="GO:0003700">
    <property type="term" value="F:DNA-binding transcription factor activity"/>
    <property type="evidence" value="ECO:0007669"/>
    <property type="project" value="InterPro"/>
</dbReference>
<dbReference type="SUPFAM" id="SSF55136">
    <property type="entry name" value="Probable bacterial effector-binding domain"/>
    <property type="match status" value="1"/>
</dbReference>
<evidence type="ECO:0000256" key="1">
    <source>
        <dbReference type="ARBA" id="ARBA00022491"/>
    </source>
</evidence>
<dbReference type="OrthoDB" id="9773308at2"/>
<dbReference type="SMART" id="SM00422">
    <property type="entry name" value="HTH_MERR"/>
    <property type="match status" value="1"/>
</dbReference>
<dbReference type="InterPro" id="IPR047057">
    <property type="entry name" value="MerR_fam"/>
</dbReference>
<feature type="domain" description="HTH merR-type" evidence="5">
    <location>
        <begin position="6"/>
        <end position="75"/>
    </location>
</feature>
<dbReference type="InterPro" id="IPR009061">
    <property type="entry name" value="DNA-bd_dom_put_sf"/>
</dbReference>
<dbReference type="AlphaFoldDB" id="A0A1H3WAX0"/>
<evidence type="ECO:0000256" key="4">
    <source>
        <dbReference type="ARBA" id="ARBA00023163"/>
    </source>
</evidence>
<sequence length="283" mass="33511">MARHMTFHVGEFAQMTGVNKRTLHYYDSEGIFSPDSVESNGYRAYSSRQFYPFYMIRMFRDMGLDLSEIKEYMQGRTPEKFAQLLSEQEAWLNQEMAKLRRMKQIVANQRHILAKAREVKLDEVEEQEFADSRLVVSENLRQLCLREDWEDVERQFATHLRDVMEGEVLTGYTFGAMVSPEDFMRPGHEQMVSYYYVLTDKPWRQLSKNYRRQRKGGTYLVTYFAGDYMNTAASYERLRNYMKKHAWEPAGFAYEESLIEDMSTANAQEFITRIAVPVIERGR</sequence>
<keyword evidence="3 6" id="KW-0238">DNA-binding</keyword>
<dbReference type="PROSITE" id="PS00552">
    <property type="entry name" value="HTH_MERR_1"/>
    <property type="match status" value="1"/>
</dbReference>
<dbReference type="InterPro" id="IPR011256">
    <property type="entry name" value="Reg_factor_effector_dom_sf"/>
</dbReference>
<proteinExistence type="predicted"/>
<dbReference type="GO" id="GO:0003677">
    <property type="term" value="F:DNA binding"/>
    <property type="evidence" value="ECO:0007669"/>
    <property type="project" value="UniProtKB-KW"/>
</dbReference>
<evidence type="ECO:0000313" key="6">
    <source>
        <dbReference type="EMBL" id="SDZ84253.1"/>
    </source>
</evidence>
<keyword evidence="4" id="KW-0804">Transcription</keyword>
<dbReference type="InterPro" id="IPR000551">
    <property type="entry name" value="MerR-type_HTH_dom"/>
</dbReference>
<dbReference type="PROSITE" id="PS50937">
    <property type="entry name" value="HTH_MERR_2"/>
    <property type="match status" value="1"/>
</dbReference>
<dbReference type="Pfam" id="PF13411">
    <property type="entry name" value="MerR_1"/>
    <property type="match status" value="1"/>
</dbReference>
<dbReference type="PANTHER" id="PTHR30204">
    <property type="entry name" value="REDOX-CYCLING DRUG-SENSING TRANSCRIPTIONAL ACTIVATOR SOXR"/>
    <property type="match status" value="1"/>
</dbReference>
<dbReference type="Proteomes" id="UP000183469">
    <property type="component" value="Unassembled WGS sequence"/>
</dbReference>
<protein>
    <submittedName>
        <fullName evidence="6">DNA-binding transcriptional regulator, MerR family</fullName>
    </submittedName>
</protein>